<dbReference type="EMBL" id="GBXM01035212">
    <property type="protein sequence ID" value="JAH73365.1"/>
    <property type="molecule type" value="Transcribed_RNA"/>
</dbReference>
<name>A0A0E9V7E6_ANGAN</name>
<reference evidence="1" key="1">
    <citation type="submission" date="2014-11" db="EMBL/GenBank/DDBJ databases">
        <authorList>
            <person name="Amaro Gonzalez C."/>
        </authorList>
    </citation>
    <scope>NUCLEOTIDE SEQUENCE</scope>
</reference>
<proteinExistence type="predicted"/>
<evidence type="ECO:0000313" key="1">
    <source>
        <dbReference type="EMBL" id="JAH73365.1"/>
    </source>
</evidence>
<reference evidence="1" key="2">
    <citation type="journal article" date="2015" name="Fish Shellfish Immunol.">
        <title>Early steps in the European eel (Anguilla anguilla)-Vibrio vulnificus interaction in the gills: Role of the RtxA13 toxin.</title>
        <authorList>
            <person name="Callol A."/>
            <person name="Pajuelo D."/>
            <person name="Ebbesson L."/>
            <person name="Teles M."/>
            <person name="MacKenzie S."/>
            <person name="Amaro C."/>
        </authorList>
    </citation>
    <scope>NUCLEOTIDE SEQUENCE</scope>
</reference>
<protein>
    <submittedName>
        <fullName evidence="1">Uncharacterized protein</fullName>
    </submittedName>
</protein>
<dbReference type="AlphaFoldDB" id="A0A0E9V7E6"/>
<accession>A0A0E9V7E6</accession>
<organism evidence="1">
    <name type="scientific">Anguilla anguilla</name>
    <name type="common">European freshwater eel</name>
    <name type="synonym">Muraena anguilla</name>
    <dbReference type="NCBI Taxonomy" id="7936"/>
    <lineage>
        <taxon>Eukaryota</taxon>
        <taxon>Metazoa</taxon>
        <taxon>Chordata</taxon>
        <taxon>Craniata</taxon>
        <taxon>Vertebrata</taxon>
        <taxon>Euteleostomi</taxon>
        <taxon>Actinopterygii</taxon>
        <taxon>Neopterygii</taxon>
        <taxon>Teleostei</taxon>
        <taxon>Anguilliformes</taxon>
        <taxon>Anguillidae</taxon>
        <taxon>Anguilla</taxon>
    </lineage>
</organism>
<sequence>MTGPRGRCDNSYSYLLCGLDPNSSSSCMTLAPPLLPAPS</sequence>